<dbReference type="InterPro" id="IPR051462">
    <property type="entry name" value="CBS_domain-containing"/>
</dbReference>
<name>A0A0N1EHH0_9GAMM</name>
<feature type="domain" description="CBS" evidence="3">
    <location>
        <begin position="41"/>
        <end position="98"/>
    </location>
</feature>
<evidence type="ECO:0000259" key="3">
    <source>
        <dbReference type="PROSITE" id="PS51371"/>
    </source>
</evidence>
<dbReference type="InterPro" id="IPR000644">
    <property type="entry name" value="CBS_dom"/>
</dbReference>
<dbReference type="InterPro" id="IPR046342">
    <property type="entry name" value="CBS_dom_sf"/>
</dbReference>
<protein>
    <recommendedName>
        <fullName evidence="3">CBS domain-containing protein</fullName>
    </recommendedName>
</protein>
<evidence type="ECO:0000256" key="2">
    <source>
        <dbReference type="PROSITE-ProRule" id="PRU00703"/>
    </source>
</evidence>
<dbReference type="RefSeq" id="WP_054206376.1">
    <property type="nucleotide sequence ID" value="NZ_LHPH01000025.1"/>
</dbReference>
<keyword evidence="5" id="KW-1185">Reference proteome</keyword>
<dbReference type="SUPFAM" id="SSF54631">
    <property type="entry name" value="CBS-domain pair"/>
    <property type="match status" value="1"/>
</dbReference>
<reference evidence="4 5" key="1">
    <citation type="submission" date="2015-08" db="EMBL/GenBank/DDBJ databases">
        <title>Draft Genome Sequence of Pseudoalteromonas porphyrae UCD-SED14.</title>
        <authorList>
            <person name="Coil D.A."/>
            <person name="Jospin G."/>
            <person name="Lee R.D."/>
            <person name="Eisen J.A."/>
        </authorList>
    </citation>
    <scope>NUCLEOTIDE SEQUENCE [LARGE SCALE GENOMIC DNA]</scope>
    <source>
        <strain evidence="4 5">UCD-SED14</strain>
    </source>
</reference>
<sequence>MTNFKELRTQDISKGVLSHTYSDTQPLIDLTSPALKMVNNFTQKDPLRAHYETNIVDALKQTNNQHTDFILVVDDKEKLLGVVSSADLQSSKIMMLAQRLNVSREDVSLRHVMTPIAHLTGVSMQSLGYACIGDALQTMEHHGIMFLLVTTAHNEICGLISAREIAKTLHIPVHISPIAHGFSEVLEQVEHPH</sequence>
<dbReference type="PROSITE" id="PS51371">
    <property type="entry name" value="CBS"/>
    <property type="match status" value="2"/>
</dbReference>
<dbReference type="PATRIC" id="fig|187330.3.peg.2154"/>
<evidence type="ECO:0000313" key="5">
    <source>
        <dbReference type="Proteomes" id="UP000037848"/>
    </source>
</evidence>
<dbReference type="EMBL" id="LHPH01000025">
    <property type="protein sequence ID" value="KPH58595.1"/>
    <property type="molecule type" value="Genomic_DNA"/>
</dbReference>
<feature type="domain" description="CBS" evidence="3">
    <location>
        <begin position="113"/>
        <end position="178"/>
    </location>
</feature>
<organism evidence="4 5">
    <name type="scientific">Pseudoalteromonas porphyrae</name>
    <dbReference type="NCBI Taxonomy" id="187330"/>
    <lineage>
        <taxon>Bacteria</taxon>
        <taxon>Pseudomonadati</taxon>
        <taxon>Pseudomonadota</taxon>
        <taxon>Gammaproteobacteria</taxon>
        <taxon>Alteromonadales</taxon>
        <taxon>Pseudoalteromonadaceae</taxon>
        <taxon>Pseudoalteromonas</taxon>
    </lineage>
</organism>
<accession>A0A0N1EHH0</accession>
<gene>
    <name evidence="4" type="ORF">ADS77_17575</name>
</gene>
<dbReference type="PANTHER" id="PTHR48108">
    <property type="entry name" value="CBS DOMAIN-CONTAINING PROTEIN CBSX2, CHLOROPLASTIC"/>
    <property type="match status" value="1"/>
</dbReference>
<dbReference type="STRING" id="187330.AMS58_17805"/>
<dbReference type="Gene3D" id="3.10.580.10">
    <property type="entry name" value="CBS-domain"/>
    <property type="match status" value="1"/>
</dbReference>
<dbReference type="OrthoDB" id="5295117at2"/>
<keyword evidence="1" id="KW-0677">Repeat</keyword>
<evidence type="ECO:0000256" key="1">
    <source>
        <dbReference type="ARBA" id="ARBA00022737"/>
    </source>
</evidence>
<keyword evidence="2" id="KW-0129">CBS domain</keyword>
<comment type="caution">
    <text evidence="4">The sequence shown here is derived from an EMBL/GenBank/DDBJ whole genome shotgun (WGS) entry which is preliminary data.</text>
</comment>
<proteinExistence type="predicted"/>
<dbReference type="AlphaFoldDB" id="A0A0N1EHH0"/>
<evidence type="ECO:0000313" key="4">
    <source>
        <dbReference type="EMBL" id="KPH58595.1"/>
    </source>
</evidence>
<dbReference type="Pfam" id="PF00571">
    <property type="entry name" value="CBS"/>
    <property type="match status" value="2"/>
</dbReference>
<dbReference type="Proteomes" id="UP000037848">
    <property type="component" value="Unassembled WGS sequence"/>
</dbReference>
<dbReference type="PANTHER" id="PTHR48108:SF34">
    <property type="entry name" value="CBS DOMAIN-CONTAINING PROTEIN YHCV"/>
    <property type="match status" value="1"/>
</dbReference>